<dbReference type="InterPro" id="IPR045851">
    <property type="entry name" value="AMP-bd_C_sf"/>
</dbReference>
<evidence type="ECO:0000313" key="3">
    <source>
        <dbReference type="EMBL" id="PRH89642.1"/>
    </source>
</evidence>
<dbReference type="InterPro" id="IPR000873">
    <property type="entry name" value="AMP-dep_synth/lig_dom"/>
</dbReference>
<sequence length="510" mass="55462">MRPIDYVLRSAQRFPDKVALEGPEGTLTYAELIAKSEACAAFIQDLVPDERGRVGILAANNFAHVVTLLGILLSGRIWVPLNTRSAQAEIARAVRFVTPSLIVADASYVGLVPPTEGLEIVLGAPGQEPDPKLRRLTDELQAYAGKKPKPIYHPLAETQAIKFTGGTTGAPKGVMQSYRGWNAGIVSFIHAMRLQEDERFLATASISHGTSAFLFPILAQGGTIVLPEANRPPDLVRILERDRITATFLPPTLIYSILEEPTVRGRDWSALRHLIYGAAPMREDKVAEAQQVFGPVLETAYGQTESPAIIAFLTAAEAMKPENRPTVGRPTILTSVAILDSQGNEVAPGEWGEICVRGDLVMTGYWNQPEKTAEAFTKGWLRTGDGGYLDERGYLRLVDRIRDVIITGGFNVYPADVETAIGQHPDVIDCAVVGIPDSHWGEAVHGAVQLRAGSTLSERELIAFVRGILDGVKTPKGVHFFDELPRTANAKVSKAEVRREIDRRLGEAAA</sequence>
<name>A0A2S9QK32_9HYPH</name>
<proteinExistence type="predicted"/>
<dbReference type="GO" id="GO:0006631">
    <property type="term" value="P:fatty acid metabolic process"/>
    <property type="evidence" value="ECO:0007669"/>
    <property type="project" value="TreeGrafter"/>
</dbReference>
<dbReference type="Gene3D" id="3.40.50.12780">
    <property type="entry name" value="N-terminal domain of ligase-like"/>
    <property type="match status" value="1"/>
</dbReference>
<keyword evidence="3" id="KW-0436">Ligase</keyword>
<feature type="domain" description="AMP-dependent synthetase/ligase" evidence="1">
    <location>
        <begin position="9"/>
        <end position="366"/>
    </location>
</feature>
<dbReference type="InterPro" id="IPR025110">
    <property type="entry name" value="AMP-bd_C"/>
</dbReference>
<reference evidence="3 4" key="1">
    <citation type="submission" date="2018-02" db="EMBL/GenBank/DDBJ databases">
        <title>Whole genome sequencing of endophytic bacterium.</title>
        <authorList>
            <person name="Eedara R."/>
            <person name="Podile A.R."/>
        </authorList>
    </citation>
    <scope>NUCLEOTIDE SEQUENCE [LARGE SCALE GENOMIC DNA]</scope>
    <source>
        <strain evidence="3 4">RP1T</strain>
    </source>
</reference>
<protein>
    <submittedName>
        <fullName evidence="3">Long-chain fatty acid--CoA ligase</fullName>
    </submittedName>
</protein>
<accession>A0A2S9QK32</accession>
<dbReference type="Proteomes" id="UP000237682">
    <property type="component" value="Unassembled WGS sequence"/>
</dbReference>
<dbReference type="AlphaFoldDB" id="A0A2S9QK32"/>
<organism evidence="3 4">
    <name type="scientific">Labrys okinawensis</name>
    <dbReference type="NCBI Taxonomy" id="346911"/>
    <lineage>
        <taxon>Bacteria</taxon>
        <taxon>Pseudomonadati</taxon>
        <taxon>Pseudomonadota</taxon>
        <taxon>Alphaproteobacteria</taxon>
        <taxon>Hyphomicrobiales</taxon>
        <taxon>Xanthobacteraceae</taxon>
        <taxon>Labrys</taxon>
    </lineage>
</organism>
<dbReference type="Pfam" id="PF00501">
    <property type="entry name" value="AMP-binding"/>
    <property type="match status" value="1"/>
</dbReference>
<dbReference type="OrthoDB" id="9803968at2"/>
<dbReference type="PANTHER" id="PTHR43201">
    <property type="entry name" value="ACYL-COA SYNTHETASE"/>
    <property type="match status" value="1"/>
</dbReference>
<dbReference type="SUPFAM" id="SSF56801">
    <property type="entry name" value="Acetyl-CoA synthetase-like"/>
    <property type="match status" value="1"/>
</dbReference>
<dbReference type="GO" id="GO:0031956">
    <property type="term" value="F:medium-chain fatty acid-CoA ligase activity"/>
    <property type="evidence" value="ECO:0007669"/>
    <property type="project" value="TreeGrafter"/>
</dbReference>
<dbReference type="RefSeq" id="WP_105860605.1">
    <property type="nucleotide sequence ID" value="NZ_PUEJ01000001.1"/>
</dbReference>
<evidence type="ECO:0000259" key="2">
    <source>
        <dbReference type="Pfam" id="PF13193"/>
    </source>
</evidence>
<dbReference type="PROSITE" id="PS00455">
    <property type="entry name" value="AMP_BINDING"/>
    <property type="match status" value="1"/>
</dbReference>
<comment type="caution">
    <text evidence="3">The sequence shown here is derived from an EMBL/GenBank/DDBJ whole genome shotgun (WGS) entry which is preliminary data.</text>
</comment>
<feature type="domain" description="AMP-binding enzyme C-terminal" evidence="2">
    <location>
        <begin position="417"/>
        <end position="491"/>
    </location>
</feature>
<dbReference type="Gene3D" id="3.30.300.30">
    <property type="match status" value="1"/>
</dbReference>
<dbReference type="InterPro" id="IPR042099">
    <property type="entry name" value="ANL_N_sf"/>
</dbReference>
<dbReference type="PANTHER" id="PTHR43201:SF32">
    <property type="entry name" value="2-SUCCINYLBENZOATE--COA LIGASE, CHLOROPLASTIC_PEROXISOMAL"/>
    <property type="match status" value="1"/>
</dbReference>
<evidence type="ECO:0000259" key="1">
    <source>
        <dbReference type="Pfam" id="PF00501"/>
    </source>
</evidence>
<gene>
    <name evidence="3" type="ORF">C5L14_03520</name>
</gene>
<evidence type="ECO:0000313" key="4">
    <source>
        <dbReference type="Proteomes" id="UP000237682"/>
    </source>
</evidence>
<keyword evidence="4" id="KW-1185">Reference proteome</keyword>
<dbReference type="EMBL" id="PUEJ01000001">
    <property type="protein sequence ID" value="PRH89642.1"/>
    <property type="molecule type" value="Genomic_DNA"/>
</dbReference>
<dbReference type="InterPro" id="IPR020845">
    <property type="entry name" value="AMP-binding_CS"/>
</dbReference>
<dbReference type="Pfam" id="PF13193">
    <property type="entry name" value="AMP-binding_C"/>
    <property type="match status" value="1"/>
</dbReference>